<dbReference type="PROSITE" id="PS51272">
    <property type="entry name" value="SLH"/>
    <property type="match status" value="2"/>
</dbReference>
<reference evidence="4" key="1">
    <citation type="journal article" date="2019" name="Int. J. Syst. Evol. Microbiol.">
        <title>The Global Catalogue of Microorganisms (GCM) 10K type strain sequencing project: providing services to taxonomists for standard genome sequencing and annotation.</title>
        <authorList>
            <consortium name="The Broad Institute Genomics Platform"/>
            <consortium name="The Broad Institute Genome Sequencing Center for Infectious Disease"/>
            <person name="Wu L."/>
            <person name="Ma J."/>
        </authorList>
    </citation>
    <scope>NUCLEOTIDE SEQUENCE [LARGE SCALE GENOMIC DNA]</scope>
    <source>
        <strain evidence="4">CCUG 59129</strain>
    </source>
</reference>
<feature type="signal peptide" evidence="1">
    <location>
        <begin position="1"/>
        <end position="27"/>
    </location>
</feature>
<proteinExistence type="predicted"/>
<name>A0ABW3HN64_9BACL</name>
<dbReference type="InterPro" id="IPR001119">
    <property type="entry name" value="SLH_dom"/>
</dbReference>
<keyword evidence="1" id="KW-0732">Signal</keyword>
<evidence type="ECO:0000259" key="2">
    <source>
        <dbReference type="PROSITE" id="PS51272"/>
    </source>
</evidence>
<feature type="domain" description="SLH" evidence="2">
    <location>
        <begin position="41"/>
        <end position="108"/>
    </location>
</feature>
<keyword evidence="4" id="KW-1185">Reference proteome</keyword>
<comment type="caution">
    <text evidence="3">The sequence shown here is derived from an EMBL/GenBank/DDBJ whole genome shotgun (WGS) entry which is preliminary data.</text>
</comment>
<dbReference type="EMBL" id="JBHTJZ010000005">
    <property type="protein sequence ID" value="MFD0958879.1"/>
    <property type="molecule type" value="Genomic_DNA"/>
</dbReference>
<accession>A0ABW3HN64</accession>
<feature type="domain" description="SLH" evidence="2">
    <location>
        <begin position="183"/>
        <end position="246"/>
    </location>
</feature>
<dbReference type="Pfam" id="PF00395">
    <property type="entry name" value="SLH"/>
    <property type="match status" value="2"/>
</dbReference>
<dbReference type="Proteomes" id="UP001596989">
    <property type="component" value="Unassembled WGS sequence"/>
</dbReference>
<evidence type="ECO:0000256" key="1">
    <source>
        <dbReference type="SAM" id="SignalP"/>
    </source>
</evidence>
<feature type="chain" id="PRO_5046322184" evidence="1">
    <location>
        <begin position="28"/>
        <end position="697"/>
    </location>
</feature>
<dbReference type="RefSeq" id="WP_377562701.1">
    <property type="nucleotide sequence ID" value="NZ_JBHTJZ010000005.1"/>
</dbReference>
<gene>
    <name evidence="3" type="ORF">ACFQ2I_05685</name>
</gene>
<evidence type="ECO:0000313" key="3">
    <source>
        <dbReference type="EMBL" id="MFD0958879.1"/>
    </source>
</evidence>
<sequence>MPMHMTWKKIMTGALAFSIAAGSGTMALTTSPAIVSAEQMRATKFQDVEGGHWAEKHIAKLALQGIITGYKMDDETFTFEPGKSVSQQEAVLMAIRFAGLYDYVDRSTQVVFGDSFKVSEFYIPIIELAFREGLLDKKEEFELAVADPESEWGKKPASREWVTKLIVKAIGEQNAAEDLMQVPSAFHDAGAIDDRYLGYVNAAVEMGLVTGKTPVRFDPDAPVNRASLATLFSRAQGQYPVAFENQHEGVVTSYTGDTITIYEDGEETTFSMDMYTNYFHYQSDSPVDLGSILEYGDIMIIEEEGVARYVEVQGDVQHIETIEGTFERYNADDQQIYVWQGNDYLKVNYYDGILIEDTEGMPLTIEDLRSDAKLSILRDNFREQPVALKIVTEAPPETTTVEGDLLQVNAGLITIQSDGKPMAYYMAPNAPIQIEGLSGANVDDLVIKEDQLQLTLNLEEQVVGVKVLNRQVETLAGVEIEGYNEDRNYITIYDYTNNKSQLLTLTDKTRYNYLGTKLDKQGAMSFIAQNKNVIIRYTDGNVVSIEFVTSYTGTIYEIDTKNKRITIQLQDGELVKVPYLSEIAVSTIIRPLSSHLDLRIGDTVTLNMRMDKVEVTLIQLHEQMQYEIVSIDSVKKTIKVKNATVKSDDLRVDKVELLKADGSKALLKDLKVGSWITVDFVGDNPIKIQANSSNSNG</sequence>
<protein>
    <submittedName>
        <fullName evidence="3">S-layer homology domain-containing protein</fullName>
    </submittedName>
</protein>
<organism evidence="3 4">
    <name type="scientific">Paenibacillus chungangensis</name>
    <dbReference type="NCBI Taxonomy" id="696535"/>
    <lineage>
        <taxon>Bacteria</taxon>
        <taxon>Bacillati</taxon>
        <taxon>Bacillota</taxon>
        <taxon>Bacilli</taxon>
        <taxon>Bacillales</taxon>
        <taxon>Paenibacillaceae</taxon>
        <taxon>Paenibacillus</taxon>
    </lineage>
</organism>
<evidence type="ECO:0000313" key="4">
    <source>
        <dbReference type="Proteomes" id="UP001596989"/>
    </source>
</evidence>